<gene>
    <name evidence="2" type="ordered locus">Cphy_1842</name>
</gene>
<dbReference type="EMBL" id="CP000885">
    <property type="protein sequence ID" value="ABX42211.1"/>
    <property type="molecule type" value="Genomic_DNA"/>
</dbReference>
<dbReference type="PANTHER" id="PTHR43415">
    <property type="entry name" value="SPERMIDINE N(1)-ACETYLTRANSFERASE"/>
    <property type="match status" value="1"/>
</dbReference>
<dbReference type="AlphaFoldDB" id="A9KT00"/>
<reference evidence="3" key="1">
    <citation type="submission" date="2007-11" db="EMBL/GenBank/DDBJ databases">
        <title>Complete genome sequence of Clostridium phytofermentans ISDg.</title>
        <authorList>
            <person name="Leschine S.B."/>
            <person name="Warnick T.A."/>
            <person name="Blanchard J.L."/>
            <person name="Schnell D.J."/>
            <person name="Petit E.L."/>
            <person name="LaTouf W.G."/>
            <person name="Copeland A."/>
            <person name="Lucas S."/>
            <person name="Lapidus A."/>
            <person name="Barry K."/>
            <person name="Glavina del Rio T."/>
            <person name="Dalin E."/>
            <person name="Tice H."/>
            <person name="Pitluck S."/>
            <person name="Kiss H."/>
            <person name="Brettin T."/>
            <person name="Bruce D."/>
            <person name="Detter J.C."/>
            <person name="Han C."/>
            <person name="Kuske C."/>
            <person name="Schmutz J."/>
            <person name="Larimer F."/>
            <person name="Land M."/>
            <person name="Hauser L."/>
            <person name="Kyrpides N."/>
            <person name="Kim E.A."/>
            <person name="Richardson P."/>
        </authorList>
    </citation>
    <scope>NUCLEOTIDE SEQUENCE [LARGE SCALE GENOMIC DNA]</scope>
    <source>
        <strain evidence="3">ATCC 700394 / DSM 18823 / ISDg</strain>
    </source>
</reference>
<dbReference type="InterPro" id="IPR016181">
    <property type="entry name" value="Acyl_CoA_acyltransferase"/>
</dbReference>
<dbReference type="InterPro" id="IPR000182">
    <property type="entry name" value="GNAT_dom"/>
</dbReference>
<dbReference type="GO" id="GO:0016747">
    <property type="term" value="F:acyltransferase activity, transferring groups other than amino-acyl groups"/>
    <property type="evidence" value="ECO:0007669"/>
    <property type="project" value="InterPro"/>
</dbReference>
<dbReference type="STRING" id="357809.Cphy_1842"/>
<dbReference type="PANTHER" id="PTHR43415:SF3">
    <property type="entry name" value="GNAT-FAMILY ACETYLTRANSFERASE"/>
    <property type="match status" value="1"/>
</dbReference>
<proteinExistence type="predicted"/>
<accession>A9KT00</accession>
<dbReference type="eggNOG" id="COG1670">
    <property type="taxonomic scope" value="Bacteria"/>
</dbReference>
<dbReference type="PROSITE" id="PS51186">
    <property type="entry name" value="GNAT"/>
    <property type="match status" value="1"/>
</dbReference>
<sequence length="195" mass="22531">MKSQVNFSIKPTLEGKKVLLRPFETGDWKIMIEILEDLEVKKLTGSVTSDEEANELLDASNKEKIKDWYQSRNQQTDRLDLAIVDIETGDLVGEVVYNDFNEDTYNVNIRILIGPSGRNRGLGTEAISLFIEYGFQVLNLHKIELEVYSFNPRAEKSYNKNGFILEGIRRENFCYNGEYIDTKLYGILKSDFKNR</sequence>
<protein>
    <submittedName>
        <fullName evidence="2">GCN5-related N-acetyltransferase</fullName>
    </submittedName>
</protein>
<keyword evidence="2" id="KW-0808">Transferase</keyword>
<dbReference type="HOGENOM" id="CLU_013985_3_2_9"/>
<name>A9KT00_LACP7</name>
<dbReference type="Proteomes" id="UP000000370">
    <property type="component" value="Chromosome"/>
</dbReference>
<evidence type="ECO:0000259" key="1">
    <source>
        <dbReference type="PROSITE" id="PS51186"/>
    </source>
</evidence>
<organism evidence="2 3">
    <name type="scientific">Lachnoclostridium phytofermentans (strain ATCC 700394 / DSM 18823 / ISDg)</name>
    <name type="common">Clostridium phytofermentans</name>
    <dbReference type="NCBI Taxonomy" id="357809"/>
    <lineage>
        <taxon>Bacteria</taxon>
        <taxon>Bacillati</taxon>
        <taxon>Bacillota</taxon>
        <taxon>Clostridia</taxon>
        <taxon>Lachnospirales</taxon>
        <taxon>Lachnospiraceae</taxon>
    </lineage>
</organism>
<evidence type="ECO:0000313" key="3">
    <source>
        <dbReference type="Proteomes" id="UP000000370"/>
    </source>
</evidence>
<evidence type="ECO:0000313" key="2">
    <source>
        <dbReference type="EMBL" id="ABX42211.1"/>
    </source>
</evidence>
<dbReference type="RefSeq" id="WP_012199865.1">
    <property type="nucleotide sequence ID" value="NC_010001.1"/>
</dbReference>
<dbReference type="SUPFAM" id="SSF55729">
    <property type="entry name" value="Acyl-CoA N-acyltransferases (Nat)"/>
    <property type="match status" value="1"/>
</dbReference>
<feature type="domain" description="N-acetyltransferase" evidence="1">
    <location>
        <begin position="18"/>
        <end position="186"/>
    </location>
</feature>
<dbReference type="Pfam" id="PF13302">
    <property type="entry name" value="Acetyltransf_3"/>
    <property type="match status" value="1"/>
</dbReference>
<dbReference type="Gene3D" id="3.40.630.30">
    <property type="match status" value="1"/>
</dbReference>
<dbReference type="KEGG" id="cpy:Cphy_1842"/>
<keyword evidence="3" id="KW-1185">Reference proteome</keyword>